<dbReference type="PANTHER" id="PTHR33744">
    <property type="entry name" value="CARBOHYDRATE DIACID REGULATOR"/>
    <property type="match status" value="1"/>
</dbReference>
<evidence type="ECO:0000256" key="1">
    <source>
        <dbReference type="ARBA" id="ARBA00006754"/>
    </source>
</evidence>
<dbReference type="Pfam" id="PF07905">
    <property type="entry name" value="PucR"/>
    <property type="match status" value="1"/>
</dbReference>
<dbReference type="InterPro" id="IPR025736">
    <property type="entry name" value="PucR_C-HTH_dom"/>
</dbReference>
<dbReference type="InterPro" id="IPR041522">
    <property type="entry name" value="CdaR_GGDEF"/>
</dbReference>
<dbReference type="Gene3D" id="1.10.10.2840">
    <property type="entry name" value="PucR C-terminal helix-turn-helix domain"/>
    <property type="match status" value="1"/>
</dbReference>
<comment type="caution">
    <text evidence="5">The sequence shown here is derived from an EMBL/GenBank/DDBJ whole genome shotgun (WGS) entry which is preliminary data.</text>
</comment>
<accession>A0A4V2SL10</accession>
<dbReference type="Pfam" id="PF13556">
    <property type="entry name" value="HTH_30"/>
    <property type="match status" value="1"/>
</dbReference>
<comment type="similarity">
    <text evidence="1">Belongs to the CdaR family.</text>
</comment>
<dbReference type="EMBL" id="SLXK01000041">
    <property type="protein sequence ID" value="TCP21656.1"/>
    <property type="molecule type" value="Genomic_DNA"/>
</dbReference>
<sequence length="391" mass="43528">MGMTIGDALCIPPLEQCTVIAGKKGLDRMISSINSYDAPDVINWLKQGDLVLTTGYVFKNDEQTQIKVIEEMAKRNCAGLGIKINSELETLPEVMIRIADDNHVPLIKIPYHLSLSDMILSIFREMFARQDLNDAENRKKAFLSKLLQGEYHGRDAVLAEGRTFGLVPGQYVCLCLRGNNTNSDISGLADSICERSGISLILQEKEELTMILQAPKDQDGQQIYDQAFQVAKSLIDEAGNTFPNLVLKAGIGTCQDDVLRISDSCKQAQEALQLGKKQRGTSSDNIYHFNSLEAYAVLQHIPESVLESFIANKLGAIMQHDKDNHSDLMKTLEVYLLSRGRTSDAARLLGVHRNTIGPRLTKIKELLELDIENGEVVFQLQLALHLFQLQD</sequence>
<feature type="domain" description="PucR C-terminal helix-turn-helix" evidence="3">
    <location>
        <begin position="328"/>
        <end position="385"/>
    </location>
</feature>
<evidence type="ECO:0000259" key="4">
    <source>
        <dbReference type="Pfam" id="PF17853"/>
    </source>
</evidence>
<evidence type="ECO:0000313" key="6">
    <source>
        <dbReference type="Proteomes" id="UP000295416"/>
    </source>
</evidence>
<name>A0A4V2SL10_9BACL</name>
<protein>
    <submittedName>
        <fullName evidence="5">PucR-like helix-turn-helix protein</fullName>
    </submittedName>
</protein>
<dbReference type="InterPro" id="IPR042070">
    <property type="entry name" value="PucR_C-HTH_sf"/>
</dbReference>
<dbReference type="PANTHER" id="PTHR33744:SF1">
    <property type="entry name" value="DNA-BINDING TRANSCRIPTIONAL ACTIVATOR ADER"/>
    <property type="match status" value="1"/>
</dbReference>
<reference evidence="5 6" key="1">
    <citation type="submission" date="2019-03" db="EMBL/GenBank/DDBJ databases">
        <title>Genomic Encyclopedia of Type Strains, Phase IV (KMG-IV): sequencing the most valuable type-strain genomes for metagenomic binning, comparative biology and taxonomic classification.</title>
        <authorList>
            <person name="Goeker M."/>
        </authorList>
    </citation>
    <scope>NUCLEOTIDE SEQUENCE [LARGE SCALE GENOMIC DNA]</scope>
    <source>
        <strain evidence="5 6">DSM 19377</strain>
    </source>
</reference>
<dbReference type="Proteomes" id="UP000295416">
    <property type="component" value="Unassembled WGS sequence"/>
</dbReference>
<organism evidence="5 6">
    <name type="scientific">Scopulibacillus darangshiensis</name>
    <dbReference type="NCBI Taxonomy" id="442528"/>
    <lineage>
        <taxon>Bacteria</taxon>
        <taxon>Bacillati</taxon>
        <taxon>Bacillota</taxon>
        <taxon>Bacilli</taxon>
        <taxon>Bacillales</taxon>
        <taxon>Sporolactobacillaceae</taxon>
        <taxon>Scopulibacillus</taxon>
    </lineage>
</organism>
<evidence type="ECO:0000313" key="5">
    <source>
        <dbReference type="EMBL" id="TCP21656.1"/>
    </source>
</evidence>
<dbReference type="InterPro" id="IPR051448">
    <property type="entry name" value="CdaR-like_regulators"/>
</dbReference>
<keyword evidence="6" id="KW-1185">Reference proteome</keyword>
<dbReference type="InterPro" id="IPR012914">
    <property type="entry name" value="PucR_dom"/>
</dbReference>
<evidence type="ECO:0000259" key="2">
    <source>
        <dbReference type="Pfam" id="PF07905"/>
    </source>
</evidence>
<proteinExistence type="inferred from homology"/>
<gene>
    <name evidence="5" type="ORF">EV207_14110</name>
</gene>
<dbReference type="Pfam" id="PF17853">
    <property type="entry name" value="GGDEF_2"/>
    <property type="match status" value="1"/>
</dbReference>
<evidence type="ECO:0000259" key="3">
    <source>
        <dbReference type="Pfam" id="PF13556"/>
    </source>
</evidence>
<dbReference type="AlphaFoldDB" id="A0A4V2SL10"/>
<feature type="domain" description="Purine catabolism PurC-like" evidence="2">
    <location>
        <begin position="9"/>
        <end position="124"/>
    </location>
</feature>
<feature type="domain" description="CdaR GGDEF-like" evidence="4">
    <location>
        <begin position="154"/>
        <end position="274"/>
    </location>
</feature>